<comment type="caution">
    <text evidence="1">The sequence shown here is derived from an EMBL/GenBank/DDBJ whole genome shotgun (WGS) entry which is preliminary data.</text>
</comment>
<accession>A0A1L9QKI7</accession>
<protein>
    <submittedName>
        <fullName evidence="1">Uncharacterized protein</fullName>
    </submittedName>
</protein>
<keyword evidence="2" id="KW-1185">Reference proteome</keyword>
<gene>
    <name evidence="1" type="ORF">BI308_23090</name>
</gene>
<sequence>MIDHQKIRKFGTIYRGLEQVENRHVLSGVGGHKNWYGRQILSAAHLDQKPLNHLIEIENQTRQFPRPKFAIGQVVECCPLPLEEDEPAILIITGMKYRQTSYELPIGWWYEAEELEAEESFHTLHETDLKIGPIPEQQFKDLDEEEQAILDTFLDNFECSNGPLFPYEEVRSS</sequence>
<dbReference type="Proteomes" id="UP000183940">
    <property type="component" value="Unassembled WGS sequence"/>
</dbReference>
<dbReference type="EMBL" id="MLAW01000061">
    <property type="protein sequence ID" value="OJJ16905.1"/>
    <property type="molecule type" value="Genomic_DNA"/>
</dbReference>
<dbReference type="STRING" id="1925591.BI308_23090"/>
<evidence type="ECO:0000313" key="1">
    <source>
        <dbReference type="EMBL" id="OJJ16905.1"/>
    </source>
</evidence>
<reference evidence="1" key="1">
    <citation type="submission" date="2016-10" db="EMBL/GenBank/DDBJ databases">
        <title>CRISPR-Cas defence system in Roseofilum reptotaenium: evidence of a bacteriophage-cyanobacterium arms race in the coral black band disease.</title>
        <authorList>
            <person name="Buerger P."/>
            <person name="Wood-Charlson E.M."/>
            <person name="Weynberg K.D."/>
            <person name="Willis B."/>
            <person name="Van Oppen M.J."/>
        </authorList>
    </citation>
    <scope>NUCLEOTIDE SEQUENCE [LARGE SCALE GENOMIC DNA]</scope>
    <source>
        <strain evidence="1">AO1-A</strain>
    </source>
</reference>
<proteinExistence type="predicted"/>
<evidence type="ECO:0000313" key="2">
    <source>
        <dbReference type="Proteomes" id="UP000183940"/>
    </source>
</evidence>
<name>A0A1L9QKI7_9CYAN</name>
<dbReference type="AlphaFoldDB" id="A0A1L9QKI7"/>
<organism evidence="1 2">
    <name type="scientific">Roseofilum reptotaenium AO1-A</name>
    <dbReference type="NCBI Taxonomy" id="1925591"/>
    <lineage>
        <taxon>Bacteria</taxon>
        <taxon>Bacillati</taxon>
        <taxon>Cyanobacteriota</taxon>
        <taxon>Cyanophyceae</taxon>
        <taxon>Desertifilales</taxon>
        <taxon>Desertifilaceae</taxon>
        <taxon>Roseofilum</taxon>
    </lineage>
</organism>